<dbReference type="Pfam" id="PF09928">
    <property type="entry name" value="DUF2160"/>
    <property type="match status" value="1"/>
</dbReference>
<dbReference type="RefSeq" id="WP_166403864.1">
    <property type="nucleotide sequence ID" value="NZ_JAANHS010000012.1"/>
</dbReference>
<name>A0ABX0G9P2_9RHOB</name>
<reference evidence="2 3" key="1">
    <citation type="journal article" date="2022" name="Microorganisms">
        <title>Genome Sequence and Characterization of a Xanthorhodopsin-Containing, Aerobic Anoxygenic Phototrophic Rhodobacter Species, Isolated from Mesophilic Conditions at Yellowstone National Park.</title>
        <authorList>
            <person name="Kyndt J.A."/>
            <person name="Robertson S."/>
            <person name="Shoffstall I.B."/>
            <person name="Ramaley R.F."/>
            <person name="Meyer T.E."/>
        </authorList>
    </citation>
    <scope>NUCLEOTIDE SEQUENCE [LARGE SCALE GENOMIC DNA]</scope>
    <source>
        <strain evidence="2 3">M37P</strain>
    </source>
</reference>
<accession>A0ABX0G9P2</accession>
<keyword evidence="1" id="KW-1133">Transmembrane helix</keyword>
<sequence length="134" mass="15132">MTTTRWTTVYLVIAAIMLTILAALYAAVPVKDGVKDWTAQLIPGFWMAWTFPVALFFWCIASLLILMTLLAIRFPETPRVGLLRIETTRGDRLFITLLGSAFIHLGWLYFAGPDALWGAMILSLAYAFAVFRWV</sequence>
<feature type="transmembrane region" description="Helical" evidence="1">
    <location>
        <begin position="7"/>
        <end position="28"/>
    </location>
</feature>
<dbReference type="EMBL" id="JAANHS010000012">
    <property type="protein sequence ID" value="NHB77841.1"/>
    <property type="molecule type" value="Genomic_DNA"/>
</dbReference>
<protein>
    <submittedName>
        <fullName evidence="2">DUF2160 domain-containing protein</fullName>
    </submittedName>
</protein>
<comment type="caution">
    <text evidence="2">The sequence shown here is derived from an EMBL/GenBank/DDBJ whole genome shotgun (WGS) entry which is preliminary data.</text>
</comment>
<feature type="transmembrane region" description="Helical" evidence="1">
    <location>
        <begin position="48"/>
        <end position="72"/>
    </location>
</feature>
<feature type="transmembrane region" description="Helical" evidence="1">
    <location>
        <begin position="93"/>
        <end position="110"/>
    </location>
</feature>
<evidence type="ECO:0000313" key="2">
    <source>
        <dbReference type="EMBL" id="NHB77841.1"/>
    </source>
</evidence>
<evidence type="ECO:0000256" key="1">
    <source>
        <dbReference type="SAM" id="Phobius"/>
    </source>
</evidence>
<feature type="transmembrane region" description="Helical" evidence="1">
    <location>
        <begin position="116"/>
        <end position="133"/>
    </location>
</feature>
<dbReference type="InterPro" id="IPR018678">
    <property type="entry name" value="DUF2160_TM"/>
</dbReference>
<keyword evidence="1" id="KW-0812">Transmembrane</keyword>
<gene>
    <name evidence="2" type="ORF">G8O29_14055</name>
</gene>
<proteinExistence type="predicted"/>
<keyword evidence="1" id="KW-0472">Membrane</keyword>
<evidence type="ECO:0000313" key="3">
    <source>
        <dbReference type="Proteomes" id="UP001515660"/>
    </source>
</evidence>
<dbReference type="Proteomes" id="UP001515660">
    <property type="component" value="Unassembled WGS sequence"/>
</dbReference>
<keyword evidence="3" id="KW-1185">Reference proteome</keyword>
<organism evidence="2 3">
    <name type="scientific">Rhodobacter calidifons</name>
    <dbReference type="NCBI Taxonomy" id="2715277"/>
    <lineage>
        <taxon>Bacteria</taxon>
        <taxon>Pseudomonadati</taxon>
        <taxon>Pseudomonadota</taxon>
        <taxon>Alphaproteobacteria</taxon>
        <taxon>Rhodobacterales</taxon>
        <taxon>Rhodobacter group</taxon>
        <taxon>Rhodobacter</taxon>
    </lineage>
</organism>